<dbReference type="InterPro" id="IPR005094">
    <property type="entry name" value="Endonuclease_MobA/VirD2"/>
</dbReference>
<reference evidence="2 3" key="1">
    <citation type="submission" date="2017-10" db="EMBL/GenBank/DDBJ databases">
        <title>Complete Genome Sequence of Faecalibacterium prausnitzii isolated from the gut of healthy adult Indian.</title>
        <authorList>
            <person name="Bag S."/>
            <person name="Ghosh T.S."/>
            <person name="Das B."/>
        </authorList>
    </citation>
    <scope>NUCLEOTIDE SEQUENCE [LARGE SCALE GENOMIC DNA]</scope>
    <source>
        <strain evidence="2 3">Indica</strain>
    </source>
</reference>
<evidence type="ECO:0000313" key="2">
    <source>
        <dbReference type="EMBL" id="ATL90590.1"/>
    </source>
</evidence>
<feature type="domain" description="MobA/VirD2-like nuclease" evidence="1">
    <location>
        <begin position="64"/>
        <end position="161"/>
    </location>
</feature>
<dbReference type="RefSeq" id="WP_098924355.1">
    <property type="nucleotide sequence ID" value="NZ_CP023819.1"/>
</dbReference>
<dbReference type="Proteomes" id="UP000223709">
    <property type="component" value="Chromosome"/>
</dbReference>
<organism evidence="2 3">
    <name type="scientific">Faecalibacterium prausnitzii</name>
    <dbReference type="NCBI Taxonomy" id="853"/>
    <lineage>
        <taxon>Bacteria</taxon>
        <taxon>Bacillati</taxon>
        <taxon>Bacillota</taxon>
        <taxon>Clostridia</taxon>
        <taxon>Eubacteriales</taxon>
        <taxon>Oscillospiraceae</taxon>
        <taxon>Faecalibacterium</taxon>
    </lineage>
</organism>
<protein>
    <recommendedName>
        <fullName evidence="1">MobA/VirD2-like nuclease domain-containing protein</fullName>
    </recommendedName>
</protein>
<evidence type="ECO:0000259" key="1">
    <source>
        <dbReference type="Pfam" id="PF03432"/>
    </source>
</evidence>
<accession>A0A291TC16</accession>
<gene>
    <name evidence="2" type="ORF">CRH10_09905</name>
</gene>
<proteinExistence type="predicted"/>
<sequence length="208" mass="24849">MPIIKFVNESEKIEYSTEQDVCSLLCYAFDPQKTIMNDNQFVGCKPFGFPFWYMRNPLAVHQFMEFNHKRQFKHRKDLAKHRVISFSKEENPLVATLKIIAERIVSFYANNGYIAAYAIHFGTENPHIHVIVDTISYQNLNKFHMSRRYEWNQIHEILNDYSVQYITRSVSKRVRCENREYSVAVYLPKKPRERMEVLGIEYDECPDY</sequence>
<name>A0A291TC16_9FIRM</name>
<evidence type="ECO:0000313" key="3">
    <source>
        <dbReference type="Proteomes" id="UP000223709"/>
    </source>
</evidence>
<dbReference type="EMBL" id="CP023819">
    <property type="protein sequence ID" value="ATL90590.1"/>
    <property type="molecule type" value="Genomic_DNA"/>
</dbReference>
<dbReference type="AlphaFoldDB" id="A0A291TC16"/>
<dbReference type="Pfam" id="PF03432">
    <property type="entry name" value="Relaxase"/>
    <property type="match status" value="1"/>
</dbReference>